<sequence>MVEIRLGQGSEDDGQVRKVSAVEVPEHSGAEIPVGPGFPGTWDVAVPGVGEVTWEGFYTGPYRLDPGEIDGICRALLGIGPEEVPDAAGRELRPYVSDGSPVVSVVLHSATPMLKSLEADLDDTVNGRVADDVATYVETRAVSLARPGDLVVGRTAPWRAAAALAAETDGVELVEVPGIEYYYLSHALLRLAAMEGERSPVLARLIDTVRTRPQTLVRLYAVDLEIQIFLLYLKRAAGVPALRTDANSPEVGSYWNTKAPLHPTVTDAAALSVADLAPYEVMRAEAAVAPLGRRLGVRCPVVPGYAIDGRRPDIEAVHAQLVTAGRLFAERYGIVRGCLKPSEGGAGARIVPGLDLTDPVTLARQAERVWRAQETFVLEAHVDYLDSPLAPGVFLSPSGHVRDGHLAPGLTLQLTNGTSWQGNVFFEEEYAGQVGLSAAAYRTVRDALAELRDGFAGQDLSVVTAGFDFAVGRLGGRFGDEAQVVLQDPNLSSHGAEYLRFFRDRVLEKGGPGCAVTQVVDPALDLRALRARTDGRPPWSEVISSIPGRWGMLAVAADSPREAAARMAAWHDAWTEAGLIRPAPRR</sequence>
<reference evidence="1 2" key="1">
    <citation type="journal article" date="2016" name="Genome Announc.">
        <title>Complete Genome Sequence of Thiostrepton-Producing Streptomyces laurentii ATCC 31255.</title>
        <authorList>
            <person name="Doi K."/>
            <person name="Fujino Y."/>
            <person name="Nagayoshi Y."/>
            <person name="Ohshima T."/>
            <person name="Ogata S."/>
        </authorList>
    </citation>
    <scope>NUCLEOTIDE SEQUENCE [LARGE SCALE GENOMIC DNA]</scope>
    <source>
        <strain evidence="1 2">ATCC 31255</strain>
    </source>
</reference>
<keyword evidence="2" id="KW-1185">Reference proteome</keyword>
<evidence type="ECO:0000313" key="1">
    <source>
        <dbReference type="EMBL" id="BAU83870.1"/>
    </source>
</evidence>
<dbReference type="AlphaFoldDB" id="A0A160P0Q1"/>
<organism evidence="1 2">
    <name type="scientific">Streptomyces laurentii</name>
    <dbReference type="NCBI Taxonomy" id="39478"/>
    <lineage>
        <taxon>Bacteria</taxon>
        <taxon>Bacillati</taxon>
        <taxon>Actinomycetota</taxon>
        <taxon>Actinomycetes</taxon>
        <taxon>Kitasatosporales</taxon>
        <taxon>Streptomycetaceae</taxon>
        <taxon>Streptomyces</taxon>
    </lineage>
</organism>
<protein>
    <submittedName>
        <fullName evidence="1">Uncharacterized protein</fullName>
    </submittedName>
</protein>
<name>A0A160P0Q1_STRLU</name>
<accession>A0A160P0Q1</accession>
<dbReference type="KEGG" id="slau:SLA_2954"/>
<dbReference type="Proteomes" id="UP000217676">
    <property type="component" value="Chromosome"/>
</dbReference>
<dbReference type="EMBL" id="AP017424">
    <property type="protein sequence ID" value="BAU83870.1"/>
    <property type="molecule type" value="Genomic_DNA"/>
</dbReference>
<evidence type="ECO:0000313" key="2">
    <source>
        <dbReference type="Proteomes" id="UP000217676"/>
    </source>
</evidence>
<gene>
    <name evidence="1" type="ORF">SLA_2954</name>
</gene>
<proteinExistence type="predicted"/>